<organism evidence="1 2">
    <name type="scientific">Multifurca ochricompacta</name>
    <dbReference type="NCBI Taxonomy" id="376703"/>
    <lineage>
        <taxon>Eukaryota</taxon>
        <taxon>Fungi</taxon>
        <taxon>Dikarya</taxon>
        <taxon>Basidiomycota</taxon>
        <taxon>Agaricomycotina</taxon>
        <taxon>Agaricomycetes</taxon>
        <taxon>Russulales</taxon>
        <taxon>Russulaceae</taxon>
        <taxon>Multifurca</taxon>
    </lineage>
</organism>
<reference evidence="1" key="1">
    <citation type="journal article" date="2022" name="New Phytol.">
        <title>Evolutionary transition to the ectomycorrhizal habit in the genomes of a hyperdiverse lineage of mushroom-forming fungi.</title>
        <authorList>
            <person name="Looney B."/>
            <person name="Miyauchi S."/>
            <person name="Morin E."/>
            <person name="Drula E."/>
            <person name="Courty P.E."/>
            <person name="Kohler A."/>
            <person name="Kuo A."/>
            <person name="LaButti K."/>
            <person name="Pangilinan J."/>
            <person name="Lipzen A."/>
            <person name="Riley R."/>
            <person name="Andreopoulos W."/>
            <person name="He G."/>
            <person name="Johnson J."/>
            <person name="Nolan M."/>
            <person name="Tritt A."/>
            <person name="Barry K.W."/>
            <person name="Grigoriev I.V."/>
            <person name="Nagy L.G."/>
            <person name="Hibbett D."/>
            <person name="Henrissat B."/>
            <person name="Matheny P.B."/>
            <person name="Labbe J."/>
            <person name="Martin F.M."/>
        </authorList>
    </citation>
    <scope>NUCLEOTIDE SEQUENCE</scope>
    <source>
        <strain evidence="1">BPL690</strain>
    </source>
</reference>
<gene>
    <name evidence="1" type="ORF">B0F90DRAFT_1822222</name>
</gene>
<keyword evidence="2" id="KW-1185">Reference proteome</keyword>
<accession>A0AAD4LYR1</accession>
<dbReference type="Proteomes" id="UP001203297">
    <property type="component" value="Unassembled WGS sequence"/>
</dbReference>
<comment type="caution">
    <text evidence="1">The sequence shown here is derived from an EMBL/GenBank/DDBJ whole genome shotgun (WGS) entry which is preliminary data.</text>
</comment>
<protein>
    <submittedName>
        <fullName evidence="1">Uncharacterized protein</fullName>
    </submittedName>
</protein>
<name>A0AAD4LYR1_9AGAM</name>
<evidence type="ECO:0000313" key="1">
    <source>
        <dbReference type="EMBL" id="KAI0293177.1"/>
    </source>
</evidence>
<proteinExistence type="predicted"/>
<dbReference type="AlphaFoldDB" id="A0AAD4LYR1"/>
<evidence type="ECO:0000313" key="2">
    <source>
        <dbReference type="Proteomes" id="UP001203297"/>
    </source>
</evidence>
<sequence length="119" mass="13138">MSPTPTANTTTTSSSSNFQAIFLAAFKAYKKQTGKDIITHPLAMHIQSCNSPSDIISVLQEQAQQVDQSCARDERLTKWLYLTVNVLYALSATLSEGIVDTGRVWRCFRHLSDGLSNAQ</sequence>
<dbReference type="EMBL" id="WTXG01000100">
    <property type="protein sequence ID" value="KAI0293177.1"/>
    <property type="molecule type" value="Genomic_DNA"/>
</dbReference>